<dbReference type="EMBL" id="KN549587">
    <property type="protein sequence ID" value="KHJ96796.1"/>
    <property type="molecule type" value="Genomic_DNA"/>
</dbReference>
<dbReference type="GO" id="GO:0001046">
    <property type="term" value="F:core promoter sequence-specific DNA binding"/>
    <property type="evidence" value="ECO:0007669"/>
    <property type="project" value="TreeGrafter"/>
</dbReference>
<evidence type="ECO:0000256" key="5">
    <source>
        <dbReference type="ARBA" id="ARBA00023125"/>
    </source>
</evidence>
<comment type="function">
    <text evidence="8">Part of the SNAPc complex required for the transcription of both RNA polymerase II and III small-nuclear RNA genes. Binds to the proximal sequence element (PSE), a non-TATA-box basal promoter element common to these 2 types of genes. Recruits TBP and BRF2 to the U6 snRNA TATA box.</text>
</comment>
<proteinExistence type="inferred from homology"/>
<feature type="compositionally biased region" description="Polar residues" evidence="11">
    <location>
        <begin position="330"/>
        <end position="343"/>
    </location>
</feature>
<evidence type="ECO:0000313" key="12">
    <source>
        <dbReference type="EMBL" id="KHJ96796.1"/>
    </source>
</evidence>
<comment type="similarity">
    <text evidence="2">Belongs to the SNAPC3/SRD2 family.</text>
</comment>
<keyword evidence="4" id="KW-0805">Transcription regulation</keyword>
<dbReference type="OrthoDB" id="46583at2759"/>
<dbReference type="GO" id="GO:0019185">
    <property type="term" value="C:snRNA-activating protein complex"/>
    <property type="evidence" value="ECO:0007669"/>
    <property type="project" value="TreeGrafter"/>
</dbReference>
<evidence type="ECO:0000256" key="1">
    <source>
        <dbReference type="ARBA" id="ARBA00004123"/>
    </source>
</evidence>
<evidence type="ECO:0000256" key="11">
    <source>
        <dbReference type="SAM" id="MobiDB-lite"/>
    </source>
</evidence>
<dbReference type="Pfam" id="PF12251">
    <property type="entry name" value="SNAPC3"/>
    <property type="match status" value="1"/>
</dbReference>
<keyword evidence="5" id="KW-0238">DNA-binding</keyword>
<dbReference type="GO" id="GO:0000978">
    <property type="term" value="F:RNA polymerase II cis-regulatory region sequence-specific DNA binding"/>
    <property type="evidence" value="ECO:0007669"/>
    <property type="project" value="TreeGrafter"/>
</dbReference>
<evidence type="ECO:0000256" key="4">
    <source>
        <dbReference type="ARBA" id="ARBA00023015"/>
    </source>
</evidence>
<keyword evidence="6" id="KW-0804">Transcription</keyword>
<keyword evidence="13" id="KW-1185">Reference proteome</keyword>
<accession>A0A0B1TL21</accession>
<name>A0A0B1TL21_OESDE</name>
<dbReference type="AlphaFoldDB" id="A0A0B1TL21"/>
<evidence type="ECO:0000256" key="10">
    <source>
        <dbReference type="ARBA" id="ARBA00029606"/>
    </source>
</evidence>
<dbReference type="PANTHER" id="PTHR13421">
    <property type="entry name" value="SNRNA-ACTIVATING PROTEIN COMPLEX SUBUNIT 3"/>
    <property type="match status" value="1"/>
</dbReference>
<dbReference type="GO" id="GO:0042795">
    <property type="term" value="P:snRNA transcription by RNA polymerase II"/>
    <property type="evidence" value="ECO:0007669"/>
    <property type="project" value="TreeGrafter"/>
</dbReference>
<organism evidence="12 13">
    <name type="scientific">Oesophagostomum dentatum</name>
    <name type="common">Nodular worm</name>
    <dbReference type="NCBI Taxonomy" id="61180"/>
    <lineage>
        <taxon>Eukaryota</taxon>
        <taxon>Metazoa</taxon>
        <taxon>Ecdysozoa</taxon>
        <taxon>Nematoda</taxon>
        <taxon>Chromadorea</taxon>
        <taxon>Rhabditida</taxon>
        <taxon>Rhabditina</taxon>
        <taxon>Rhabditomorpha</taxon>
        <taxon>Strongyloidea</taxon>
        <taxon>Strongylidae</taxon>
        <taxon>Oesophagostomum</taxon>
    </lineage>
</organism>
<reference evidence="12 13" key="1">
    <citation type="submission" date="2014-03" db="EMBL/GenBank/DDBJ databases">
        <title>Draft genome of the hookworm Oesophagostomum dentatum.</title>
        <authorList>
            <person name="Mitreva M."/>
        </authorList>
    </citation>
    <scope>NUCLEOTIDE SEQUENCE [LARGE SCALE GENOMIC DNA]</scope>
    <source>
        <strain evidence="12 13">OD-Hann</strain>
    </source>
</reference>
<evidence type="ECO:0000313" key="13">
    <source>
        <dbReference type="Proteomes" id="UP000053660"/>
    </source>
</evidence>
<dbReference type="GO" id="GO:0042796">
    <property type="term" value="P:snRNA transcription by RNA polymerase III"/>
    <property type="evidence" value="ECO:0007669"/>
    <property type="project" value="TreeGrafter"/>
</dbReference>
<evidence type="ECO:0000256" key="2">
    <source>
        <dbReference type="ARBA" id="ARBA00010410"/>
    </source>
</evidence>
<evidence type="ECO:0000256" key="8">
    <source>
        <dbReference type="ARBA" id="ARBA00025193"/>
    </source>
</evidence>
<gene>
    <name evidence="12" type="ORF">OESDEN_03240</name>
</gene>
<feature type="region of interest" description="Disordered" evidence="11">
    <location>
        <begin position="320"/>
        <end position="343"/>
    </location>
</feature>
<dbReference type="Proteomes" id="UP000053660">
    <property type="component" value="Unassembled WGS sequence"/>
</dbReference>
<dbReference type="GO" id="GO:0001006">
    <property type="term" value="F:RNA polymerase III type 3 promoter sequence-specific DNA binding"/>
    <property type="evidence" value="ECO:0007669"/>
    <property type="project" value="TreeGrafter"/>
</dbReference>
<protein>
    <recommendedName>
        <fullName evidence="3">snRNA-activating protein complex subunit 3</fullName>
    </recommendedName>
    <alternativeName>
        <fullName evidence="10">Small nuclear RNA-activating complex polypeptide 3</fullName>
    </alternativeName>
</protein>
<evidence type="ECO:0000256" key="9">
    <source>
        <dbReference type="ARBA" id="ARBA00025958"/>
    </source>
</evidence>
<evidence type="ECO:0000256" key="6">
    <source>
        <dbReference type="ARBA" id="ARBA00023163"/>
    </source>
</evidence>
<dbReference type="GO" id="GO:0005634">
    <property type="term" value="C:nucleus"/>
    <property type="evidence" value="ECO:0007669"/>
    <property type="project" value="UniProtKB-SubCell"/>
</dbReference>
<keyword evidence="7" id="KW-0539">Nucleus</keyword>
<sequence>MIWIFLEKGLQARNSLIAFFGGSPGDKDAWRSGFVPWLKQKTTIGDDSANNLKFFIDKITDGYRDAARQYCYDKDAGRGQKALNKRSQLRCMRIFLEKGLQARSSLIAFFGGSPGDKDVWQSKFVPWLQQKTAIGDDSANSLKFFIDKITDGYRDAARQYCYDKDAGRGQKALNKRSHLRCMRILEELNAKRKNPQYKSISLRSMIYDKYDANVFVHCIRKRSPKLAETIENLEPGWNQCPDISTLVPYPPALCEEDWYPCAGNNARNMDMIGPEEAAPFDSLWKCSWDLDEIPMHHGSSEAEIDLSGLSLESPIEISEELEEDEERDMTTATAQPSLSVSNSNDMVLNEGNAPEYAFLEPAPQAQMKFPQEAEMCPSFFSEAVAKQSLTEEFAKSVQDDIVVEIAIFIGYPRPLEKHEIRLGRLMKVLDRFLVLGSNTLKDLKDVIDCTYDYQVIEDISGRSVKKEDLSRNRFPSSFFFIHDTFYIDLEPEGAKDITAVVDLTCRFGAPYLYNHVGACEHLIVITRAALRDASHPKGPYPVPIYERNFRRIACGGCKEETAEWVVWEHECMPSFTTFLCDSCYKEFNFEKGTGRRIFNFKAAPCYDRRNRRAGPVELHNLDCFKESASVGADLT</sequence>
<comment type="subunit">
    <text evidence="9">Part of the SNAPc complex composed of 5 subunits: SNAPC1, SNAPC2, SNAPC3, SNAPC4 and SNAPC5. SNAPC3 interacts with SNAPC1.</text>
</comment>
<evidence type="ECO:0000256" key="3">
    <source>
        <dbReference type="ARBA" id="ARBA00013634"/>
    </source>
</evidence>
<evidence type="ECO:0000256" key="7">
    <source>
        <dbReference type="ARBA" id="ARBA00023242"/>
    </source>
</evidence>
<dbReference type="InterPro" id="IPR022042">
    <property type="entry name" value="snRNA-activating_su3"/>
</dbReference>
<dbReference type="GO" id="GO:0003681">
    <property type="term" value="F:bent DNA binding"/>
    <property type="evidence" value="ECO:0007669"/>
    <property type="project" value="TreeGrafter"/>
</dbReference>
<comment type="subcellular location">
    <subcellularLocation>
        <location evidence="1">Nucleus</location>
    </subcellularLocation>
</comment>
<dbReference type="PANTHER" id="PTHR13421:SF16">
    <property type="entry name" value="SNRNA-ACTIVATING PROTEIN COMPLEX SUBUNIT 3"/>
    <property type="match status" value="1"/>
</dbReference>